<protein>
    <recommendedName>
        <fullName evidence="3">Pilus assembly protein, PilO</fullName>
    </recommendedName>
</protein>
<dbReference type="Pfam" id="PF04350">
    <property type="entry name" value="PilO"/>
    <property type="match status" value="1"/>
</dbReference>
<organism evidence="1 2">
    <name type="scientific">Novipirellula rosea</name>
    <dbReference type="NCBI Taxonomy" id="1031540"/>
    <lineage>
        <taxon>Bacteria</taxon>
        <taxon>Pseudomonadati</taxon>
        <taxon>Planctomycetota</taxon>
        <taxon>Planctomycetia</taxon>
        <taxon>Pirellulales</taxon>
        <taxon>Pirellulaceae</taxon>
        <taxon>Novipirellula</taxon>
    </lineage>
</organism>
<reference evidence="2" key="1">
    <citation type="journal article" date="2019" name="Int. J. Syst. Evol. Microbiol.">
        <title>The Global Catalogue of Microorganisms (GCM) 10K type strain sequencing project: providing services to taxonomists for standard genome sequencing and annotation.</title>
        <authorList>
            <consortium name="The Broad Institute Genomics Platform"/>
            <consortium name="The Broad Institute Genome Sequencing Center for Infectious Disease"/>
            <person name="Wu L."/>
            <person name="Ma J."/>
        </authorList>
    </citation>
    <scope>NUCLEOTIDE SEQUENCE [LARGE SCALE GENOMIC DNA]</scope>
    <source>
        <strain evidence="2">JCM 17759</strain>
    </source>
</reference>
<dbReference type="EMBL" id="BAABGA010000120">
    <property type="protein sequence ID" value="GAA4472862.1"/>
    <property type="molecule type" value="Genomic_DNA"/>
</dbReference>
<keyword evidence="2" id="KW-1185">Reference proteome</keyword>
<sequence length="181" mass="20359">MLHGVGIVGMLVILALLVFVRHELQAKRSQNDAAQSESLALLRKSKDIHAAHRDTEQRVRTTETRVSEFKTKIPAKAGEIDFLSELSELAKASQFQIRDFRPGAVVNESLHREMDIRFVGEGPYSGFCRFLDGLQHLPRSYRIAQLSVTAPKNSEQTFSAECQLRLLFDLNPELTPSGKLQ</sequence>
<evidence type="ECO:0000313" key="2">
    <source>
        <dbReference type="Proteomes" id="UP001500840"/>
    </source>
</evidence>
<dbReference type="InterPro" id="IPR014717">
    <property type="entry name" value="Transl_elong_EF1B/ribsomal_bS6"/>
</dbReference>
<dbReference type="Gene3D" id="3.30.70.60">
    <property type="match status" value="1"/>
</dbReference>
<accession>A0ABP8NWB1</accession>
<name>A0ABP8NWB1_9BACT</name>
<dbReference type="InterPro" id="IPR007445">
    <property type="entry name" value="PilO"/>
</dbReference>
<evidence type="ECO:0000313" key="1">
    <source>
        <dbReference type="EMBL" id="GAA4472862.1"/>
    </source>
</evidence>
<evidence type="ECO:0008006" key="3">
    <source>
        <dbReference type="Google" id="ProtNLM"/>
    </source>
</evidence>
<gene>
    <name evidence="1" type="ORF">GCM10023156_70030</name>
</gene>
<proteinExistence type="predicted"/>
<comment type="caution">
    <text evidence="1">The sequence shown here is derived from an EMBL/GenBank/DDBJ whole genome shotgun (WGS) entry which is preliminary data.</text>
</comment>
<dbReference type="Proteomes" id="UP001500840">
    <property type="component" value="Unassembled WGS sequence"/>
</dbReference>